<feature type="chain" id="PRO_5012537641" description="G-protein coupled receptors family 3 profile domain-containing protein" evidence="12">
    <location>
        <begin position="27"/>
        <end position="907"/>
    </location>
</feature>
<feature type="region of interest" description="Disordered" evidence="10">
    <location>
        <begin position="820"/>
        <end position="843"/>
    </location>
</feature>
<keyword evidence="9" id="KW-0807">Transducer</keyword>
<dbReference type="GO" id="GO:0007214">
    <property type="term" value="P:gamma-aminobutyric acid signaling pathway"/>
    <property type="evidence" value="ECO:0007669"/>
    <property type="project" value="TreeGrafter"/>
</dbReference>
<protein>
    <recommendedName>
        <fullName evidence="13">G-protein coupled receptors family 3 profile domain-containing protein</fullName>
    </recommendedName>
</protein>
<dbReference type="Proteomes" id="UP000215902">
    <property type="component" value="Unassembled WGS sequence"/>
</dbReference>
<keyword evidence="12" id="KW-0732">Signal</keyword>
<evidence type="ECO:0000256" key="1">
    <source>
        <dbReference type="ARBA" id="ARBA00004651"/>
    </source>
</evidence>
<dbReference type="InterPro" id="IPR017979">
    <property type="entry name" value="GPCR_3_CS"/>
</dbReference>
<keyword evidence="2" id="KW-1003">Cell membrane</keyword>
<feature type="transmembrane region" description="Helical" evidence="11">
    <location>
        <begin position="564"/>
        <end position="583"/>
    </location>
</feature>
<dbReference type="Pfam" id="PF00003">
    <property type="entry name" value="7tm_3"/>
    <property type="match status" value="1"/>
</dbReference>
<evidence type="ECO:0000256" key="8">
    <source>
        <dbReference type="ARBA" id="ARBA00023180"/>
    </source>
</evidence>
<evidence type="ECO:0000256" key="10">
    <source>
        <dbReference type="SAM" id="MobiDB-lite"/>
    </source>
</evidence>
<evidence type="ECO:0000256" key="5">
    <source>
        <dbReference type="ARBA" id="ARBA00023040"/>
    </source>
</evidence>
<keyword evidence="15" id="KW-1185">Reference proteome</keyword>
<feature type="signal peptide" evidence="12">
    <location>
        <begin position="1"/>
        <end position="26"/>
    </location>
</feature>
<keyword evidence="5" id="KW-0297">G-protein coupled receptor</keyword>
<dbReference type="PROSITE" id="PS00981">
    <property type="entry name" value="G_PROTEIN_RECEP_F3_3"/>
    <property type="match status" value="1"/>
</dbReference>
<dbReference type="InterPro" id="IPR028082">
    <property type="entry name" value="Peripla_BP_I"/>
</dbReference>
<feature type="transmembrane region" description="Helical" evidence="11">
    <location>
        <begin position="484"/>
        <end position="507"/>
    </location>
</feature>
<dbReference type="SUPFAM" id="SSF53822">
    <property type="entry name" value="Periplasmic binding protein-like I"/>
    <property type="match status" value="1"/>
</dbReference>
<dbReference type="PRINTS" id="PR00248">
    <property type="entry name" value="GPCRMGR"/>
</dbReference>
<dbReference type="PRINTS" id="PR01177">
    <property type="entry name" value="GABAB1RECPTR"/>
</dbReference>
<feature type="transmembrane region" description="Helical" evidence="11">
    <location>
        <begin position="527"/>
        <end position="544"/>
    </location>
</feature>
<dbReference type="PANTHER" id="PTHR10519">
    <property type="entry name" value="GABA-B RECEPTOR"/>
    <property type="match status" value="1"/>
</dbReference>
<dbReference type="EMBL" id="NIVC01001741">
    <property type="protein sequence ID" value="PAA64543.1"/>
    <property type="molecule type" value="Genomic_DNA"/>
</dbReference>
<feature type="transmembrane region" description="Helical" evidence="11">
    <location>
        <begin position="701"/>
        <end position="718"/>
    </location>
</feature>
<keyword evidence="7" id="KW-0675">Receptor</keyword>
<evidence type="ECO:0000256" key="4">
    <source>
        <dbReference type="ARBA" id="ARBA00022989"/>
    </source>
</evidence>
<comment type="caution">
    <text evidence="14">The sequence shown here is derived from an EMBL/GenBank/DDBJ whole genome shotgun (WGS) entry which is preliminary data.</text>
</comment>
<dbReference type="PRINTS" id="PR01176">
    <property type="entry name" value="GABABRECEPTR"/>
</dbReference>
<dbReference type="GO" id="GO:0004965">
    <property type="term" value="F:G protein-coupled GABA receptor activity"/>
    <property type="evidence" value="ECO:0007669"/>
    <property type="project" value="InterPro"/>
</dbReference>
<dbReference type="AlphaFoldDB" id="A0A267ESL4"/>
<sequence length="907" mass="100812">MSIRLSTAPLLLASLLALISPPCCQSLSSIDRHLSDVVPFSRDLVSADRGTADVYIAALIPSSSDGSLLAFELALARVRRLSQNVRLRLVYITTWCRPAKATKDLFDLLHYLPSAFVVFGSGCPGLTGAISQISYFFNISLVSYADTSPELEDESRYRNLVRIAPSDADFNYPRIRLLQMYNWTKSCSIYQDSSSLTTGDSSHQAAAKAKLDDMLEAAGFNMSFVSSSRFMSFESAVKALEMFKQKEYRVISALTNQSLLAPLFCAAYNTNMYGTRHVWIVSGFRLSDRMWRPDTFNCAFGRCNCTRKQLLAAANSSLYIDFITYSADTAQADYARELEQLSSLATQGGAFRSYAFDSVLAAAAAARKLLQAAPSAPTPQMGSVPSPAELLKGDALKTSLLNSNFTGLTGQVQFLKKSRLGLLMLQQLVVSADGVNLTFLSEFDCSTMAFLSGDEALRNSIVWPGGSPPRDRTEIEARLLTLQIWLFAVFASLAGLGVLLSLGLMVVNIMYRNHRYIKMSSPQMNNLIVAGCVLCYLSVVFLGTDASLLRGESRALTYICSTRAWILSVGFTLSFGAMFSKTWRVHCIFTNISMSKKIIKDYQLMLIVVFLLLVDVGILTAWMISDPMWREERLVSIEKLSNDREVHFYNEICSSKKLPLWIGLLFAYKGLLLIIGCFFAWETRNVSIPALNDSKYIGMSVYNVLVMCLAGAAVSFALKDNQSASFIITSLLIFFCTTITLALVFFPKLIELRRDPRGEEKRVRATLRKMSKRPADEIEPERCSTVRLAKAAEEKDQLKRTLEAKQAEVRRLEEELQLRADQKSGLETGKTASAGKLEDFDGPESGTAEVFLHGGADGRPTAAELEVWIRRQKGESARQRRCNFSDEELFNQEIADIQDRLLADSPR</sequence>
<dbReference type="PANTHER" id="PTHR10519:SF74">
    <property type="entry name" value="GAMMA-AMINOBUTYRIC ACID TYPE B RECEPTOR SUBUNIT 2"/>
    <property type="match status" value="1"/>
</dbReference>
<feature type="domain" description="G-protein coupled receptors family 3 profile" evidence="13">
    <location>
        <begin position="486"/>
        <end position="756"/>
    </location>
</feature>
<proteinExistence type="predicted"/>
<dbReference type="InterPro" id="IPR001828">
    <property type="entry name" value="ANF_lig-bd_rcpt"/>
</dbReference>
<keyword evidence="6 11" id="KW-0472">Membrane</keyword>
<evidence type="ECO:0000313" key="15">
    <source>
        <dbReference type="Proteomes" id="UP000215902"/>
    </source>
</evidence>
<feature type="transmembrane region" description="Helical" evidence="11">
    <location>
        <begin position="604"/>
        <end position="624"/>
    </location>
</feature>
<evidence type="ECO:0000256" key="7">
    <source>
        <dbReference type="ARBA" id="ARBA00023170"/>
    </source>
</evidence>
<reference evidence="14 15" key="1">
    <citation type="submission" date="2017-06" db="EMBL/GenBank/DDBJ databases">
        <title>A platform for efficient transgenesis in Macrostomum lignano, a flatworm model organism for stem cell research.</title>
        <authorList>
            <person name="Berezikov E."/>
        </authorList>
    </citation>
    <scope>NUCLEOTIDE SEQUENCE [LARGE SCALE GENOMIC DNA]</scope>
    <source>
        <strain evidence="14">DV1</strain>
        <tissue evidence="14">Whole organism</tissue>
    </source>
</reference>
<dbReference type="Gene3D" id="3.40.50.2300">
    <property type="match status" value="2"/>
</dbReference>
<dbReference type="InterPro" id="IPR002455">
    <property type="entry name" value="GPCR3_GABA-B"/>
</dbReference>
<dbReference type="InterPro" id="IPR000337">
    <property type="entry name" value="GPCR_3"/>
</dbReference>
<evidence type="ECO:0000256" key="9">
    <source>
        <dbReference type="ARBA" id="ARBA00023224"/>
    </source>
</evidence>
<evidence type="ECO:0000256" key="11">
    <source>
        <dbReference type="SAM" id="Phobius"/>
    </source>
</evidence>
<dbReference type="STRING" id="282301.A0A267ESL4"/>
<evidence type="ECO:0000256" key="12">
    <source>
        <dbReference type="SAM" id="SignalP"/>
    </source>
</evidence>
<dbReference type="Pfam" id="PF01094">
    <property type="entry name" value="ANF_receptor"/>
    <property type="match status" value="1"/>
</dbReference>
<accession>A0A267ESL4</accession>
<gene>
    <name evidence="14" type="ORF">BOX15_Mlig029458g1</name>
</gene>
<dbReference type="GO" id="GO:0038039">
    <property type="term" value="C:G protein-coupled receptor heterodimeric complex"/>
    <property type="evidence" value="ECO:0007669"/>
    <property type="project" value="TreeGrafter"/>
</dbReference>
<keyword evidence="3 11" id="KW-0812">Transmembrane</keyword>
<dbReference type="PROSITE" id="PS50259">
    <property type="entry name" value="G_PROTEIN_RECEP_F3_4"/>
    <property type="match status" value="1"/>
</dbReference>
<keyword evidence="8" id="KW-0325">Glycoprotein</keyword>
<evidence type="ECO:0000259" key="13">
    <source>
        <dbReference type="PROSITE" id="PS50259"/>
    </source>
</evidence>
<evidence type="ECO:0000256" key="6">
    <source>
        <dbReference type="ARBA" id="ARBA00023136"/>
    </source>
</evidence>
<keyword evidence="4 11" id="KW-1133">Transmembrane helix</keyword>
<evidence type="ECO:0000256" key="3">
    <source>
        <dbReference type="ARBA" id="ARBA00022692"/>
    </source>
</evidence>
<evidence type="ECO:0000256" key="2">
    <source>
        <dbReference type="ARBA" id="ARBA00022475"/>
    </source>
</evidence>
<organism evidence="14 15">
    <name type="scientific">Macrostomum lignano</name>
    <dbReference type="NCBI Taxonomy" id="282301"/>
    <lineage>
        <taxon>Eukaryota</taxon>
        <taxon>Metazoa</taxon>
        <taxon>Spiralia</taxon>
        <taxon>Lophotrochozoa</taxon>
        <taxon>Platyhelminthes</taxon>
        <taxon>Rhabditophora</taxon>
        <taxon>Macrostomorpha</taxon>
        <taxon>Macrostomida</taxon>
        <taxon>Macrostomidae</taxon>
        <taxon>Macrostomum</taxon>
    </lineage>
</organism>
<dbReference type="InterPro" id="IPR017978">
    <property type="entry name" value="GPCR_3_C"/>
</dbReference>
<feature type="transmembrane region" description="Helical" evidence="11">
    <location>
        <begin position="658"/>
        <end position="681"/>
    </location>
</feature>
<comment type="subcellular location">
    <subcellularLocation>
        <location evidence="1">Cell membrane</location>
        <topology evidence="1">Multi-pass membrane protein</topology>
    </subcellularLocation>
</comment>
<evidence type="ECO:0000313" key="14">
    <source>
        <dbReference type="EMBL" id="PAA64543.1"/>
    </source>
</evidence>
<dbReference type="OrthoDB" id="2150267at2759"/>
<name>A0A267ESL4_9PLAT</name>
<feature type="transmembrane region" description="Helical" evidence="11">
    <location>
        <begin position="724"/>
        <end position="746"/>
    </location>
</feature>